<evidence type="ECO:0008006" key="4">
    <source>
        <dbReference type="Google" id="ProtNLM"/>
    </source>
</evidence>
<dbReference type="AlphaFoldDB" id="A0A7H0I2T1"/>
<proteinExistence type="predicted"/>
<reference evidence="2 3" key="1">
    <citation type="submission" date="2020-08" db="EMBL/GenBank/DDBJ databases">
        <title>A novel species.</title>
        <authorList>
            <person name="Gao J."/>
        </authorList>
    </citation>
    <scope>NUCLEOTIDE SEQUENCE [LARGE SCALE GENOMIC DNA]</scope>
    <source>
        <strain evidence="2 3">CRPJ-33</strain>
    </source>
</reference>
<dbReference type="KEGG" id="sgj:IAG43_32190"/>
<organism evidence="2 3">
    <name type="scientific">Streptomyces genisteinicus</name>
    <dbReference type="NCBI Taxonomy" id="2768068"/>
    <lineage>
        <taxon>Bacteria</taxon>
        <taxon>Bacillati</taxon>
        <taxon>Actinomycetota</taxon>
        <taxon>Actinomycetes</taxon>
        <taxon>Kitasatosporales</taxon>
        <taxon>Streptomycetaceae</taxon>
        <taxon>Streptomyces</taxon>
    </lineage>
</organism>
<keyword evidence="3" id="KW-1185">Reference proteome</keyword>
<accession>A0A7H0I2T1</accession>
<evidence type="ECO:0000313" key="3">
    <source>
        <dbReference type="Proteomes" id="UP000516230"/>
    </source>
</evidence>
<evidence type="ECO:0000256" key="1">
    <source>
        <dbReference type="SAM" id="MobiDB-lite"/>
    </source>
</evidence>
<gene>
    <name evidence="2" type="ORF">IAG43_32190</name>
</gene>
<feature type="compositionally biased region" description="Low complexity" evidence="1">
    <location>
        <begin position="298"/>
        <end position="307"/>
    </location>
</feature>
<protein>
    <recommendedName>
        <fullName evidence="4">DNA-directed RNA polymerase specialized sigma24 family protein</fullName>
    </recommendedName>
</protein>
<dbReference type="Proteomes" id="UP000516230">
    <property type="component" value="Chromosome"/>
</dbReference>
<dbReference type="RefSeq" id="WP_187744150.1">
    <property type="nucleotide sequence ID" value="NZ_CP060825.1"/>
</dbReference>
<feature type="region of interest" description="Disordered" evidence="1">
    <location>
        <begin position="291"/>
        <end position="313"/>
    </location>
</feature>
<name>A0A7H0I2T1_9ACTN</name>
<dbReference type="EMBL" id="CP060825">
    <property type="protein sequence ID" value="QNP67097.1"/>
    <property type="molecule type" value="Genomic_DNA"/>
</dbReference>
<evidence type="ECO:0000313" key="2">
    <source>
        <dbReference type="EMBL" id="QNP67097.1"/>
    </source>
</evidence>
<feature type="region of interest" description="Disordered" evidence="1">
    <location>
        <begin position="452"/>
        <end position="472"/>
    </location>
</feature>
<sequence>MPIQPEPPPPATGSGRSAETVLVEHYGRLVRIAYLVLPPRTGGHGRVLTAHRVVQRSLPRGASPGGGYAEIRARVLAAALRAGRRTGPGAGLPLVLGLRLSPSVGGADGLTAAQALAGLSAPARAALALAVVDGLPDREITDALAVARVDDPGEALRAARTVRDALGGTAENVLRTAEFDPGHVLLHPTDLLRRRLRRRVATASAAALLAVTAAVVTGAYGDGPDRTGPTGTAGPRGAAAAAVLDPAALRKAPADRWADTARVDFSAWPARGGRSTDRALLRRALRAWGGDDSSVRVTPSSGTGSEPPSAPPSLLFAGDVDGAAVVLLHDGLRVARYAEPLRGSGTAVLDLARTDRADVTTAAAVVVSRTPEGTRYLLAPWIAEAGTRDLLRPDEPTRPVAAPGGVTPVLAGPGAGGGCTAWPVLSLRSSARIVEQHSFLVTDLGELTPAHLTHTPAPGSGVPARQPREATGPSGLAVWARTACTLGGLRGQGVRAVNDWTYARQPLPGEGGTATWVCTRADTWAGAGRVTVWFRPPGGGPGSPGTAAAARADTAACSRFDQHVVAGTTWRAPDGAWWAVAAGSRATARITVRGTTVDGATAAVRAPEDATVDVTAFHADGTPFSPPAATR</sequence>